<feature type="disulfide bond" evidence="7">
    <location>
        <begin position="46"/>
        <end position="51"/>
    </location>
</feature>
<organism evidence="8 9">
    <name type="scientific">Asbolus verrucosus</name>
    <name type="common">Desert ironclad beetle</name>
    <dbReference type="NCBI Taxonomy" id="1661398"/>
    <lineage>
        <taxon>Eukaryota</taxon>
        <taxon>Metazoa</taxon>
        <taxon>Ecdysozoa</taxon>
        <taxon>Arthropoda</taxon>
        <taxon>Hexapoda</taxon>
        <taxon>Insecta</taxon>
        <taxon>Pterygota</taxon>
        <taxon>Neoptera</taxon>
        <taxon>Endopterygota</taxon>
        <taxon>Coleoptera</taxon>
        <taxon>Polyphaga</taxon>
        <taxon>Cucujiformia</taxon>
        <taxon>Tenebrionidae</taxon>
        <taxon>Pimeliinae</taxon>
        <taxon>Asbolus</taxon>
    </lineage>
</organism>
<keyword evidence="5" id="KW-0378">Hydrolase</keyword>
<dbReference type="GO" id="GO:0003796">
    <property type="term" value="F:lysozyme activity"/>
    <property type="evidence" value="ECO:0007669"/>
    <property type="project" value="UniProtKB-EC"/>
</dbReference>
<name>A0A482V999_ASBVE</name>
<keyword evidence="3" id="KW-0929">Antimicrobial</keyword>
<protein>
    <recommendedName>
        <fullName evidence="2">lysozyme</fullName>
        <ecNumber evidence="2">3.2.1.17</ecNumber>
    </recommendedName>
</protein>
<dbReference type="InterPro" id="IPR018247">
    <property type="entry name" value="EF_Hand_1_Ca_BS"/>
</dbReference>
<dbReference type="AlphaFoldDB" id="A0A482V999"/>
<evidence type="ECO:0000256" key="4">
    <source>
        <dbReference type="ARBA" id="ARBA00022638"/>
    </source>
</evidence>
<keyword evidence="7" id="KW-1015">Disulfide bond</keyword>
<evidence type="ECO:0000256" key="7">
    <source>
        <dbReference type="PIRSR" id="PIRSR608597-3"/>
    </source>
</evidence>
<dbReference type="FunFam" id="1.10.530.10:FF:000019">
    <property type="entry name" value="lysozyme"/>
    <property type="match status" value="1"/>
</dbReference>
<dbReference type="PROSITE" id="PS00018">
    <property type="entry name" value="EF_HAND_1"/>
    <property type="match status" value="1"/>
</dbReference>
<reference evidence="8 9" key="1">
    <citation type="submission" date="2017-03" db="EMBL/GenBank/DDBJ databases">
        <title>Genome of the blue death feigning beetle - Asbolus verrucosus.</title>
        <authorList>
            <person name="Rider S.D."/>
        </authorList>
    </citation>
    <scope>NUCLEOTIDE SEQUENCE [LARGE SCALE GENOMIC DNA]</scope>
    <source>
        <strain evidence="8">Butters</strain>
        <tissue evidence="8">Head and leg muscle</tissue>
    </source>
</reference>
<dbReference type="GO" id="GO:0042742">
    <property type="term" value="P:defense response to bacterium"/>
    <property type="evidence" value="ECO:0007669"/>
    <property type="project" value="UniProtKB-KW"/>
</dbReference>
<evidence type="ECO:0000256" key="3">
    <source>
        <dbReference type="ARBA" id="ARBA00022529"/>
    </source>
</evidence>
<comment type="catalytic activity">
    <reaction evidence="1">
        <text>Hydrolysis of (1-&gt;4)-beta-linkages between N-acetylmuramic acid and N-acetyl-D-glucosamine residues in a peptidoglycan and between N-acetyl-D-glucosamine residues in chitodextrins.</text>
        <dbReference type="EC" id="3.2.1.17"/>
    </reaction>
</comment>
<evidence type="ECO:0000313" key="9">
    <source>
        <dbReference type="Proteomes" id="UP000292052"/>
    </source>
</evidence>
<evidence type="ECO:0000256" key="6">
    <source>
        <dbReference type="ARBA" id="ARBA00023295"/>
    </source>
</evidence>
<dbReference type="GO" id="GO:0031640">
    <property type="term" value="P:killing of cells of another organism"/>
    <property type="evidence" value="ECO:0007669"/>
    <property type="project" value="UniProtKB-KW"/>
</dbReference>
<keyword evidence="4" id="KW-0081">Bacteriolytic enzyme</keyword>
<sequence>MLTLFDFWIQNLDFSGVIAQQNLPVNQQCLGCICEAISSCDTSNQCAGDVCGPFRITWAYWADAGKPTVNNESPESSTAYANCARDTYCSALAVQGYMHKFQQDCNNDGKIDCDDFAAIHKFGGYGCKGVALPDLYGQRYQQCKALCNLTAGCNGGYCGPYKISKIYWKDAGEVILPDDERERAG</sequence>
<dbReference type="PROSITE" id="PS51909">
    <property type="entry name" value="LYSOZYME_I"/>
    <property type="match status" value="1"/>
</dbReference>
<feature type="disulfide bond" evidence="7">
    <location>
        <begin position="29"/>
        <end position="113"/>
    </location>
</feature>
<dbReference type="EMBL" id="QDEB01126319">
    <property type="protein sequence ID" value="RZB39669.1"/>
    <property type="molecule type" value="Genomic_DNA"/>
</dbReference>
<evidence type="ECO:0000256" key="5">
    <source>
        <dbReference type="ARBA" id="ARBA00022801"/>
    </source>
</evidence>
<gene>
    <name evidence="8" type="ORF">BDFB_012479</name>
</gene>
<dbReference type="Proteomes" id="UP000292052">
    <property type="component" value="Unassembled WGS sequence"/>
</dbReference>
<dbReference type="PANTHER" id="PTHR11195:SF22">
    <property type="entry name" value="LYSOZYME"/>
    <property type="match status" value="1"/>
</dbReference>
<feature type="disulfide bond" evidence="7">
    <location>
        <begin position="34"/>
        <end position="40"/>
    </location>
</feature>
<dbReference type="CDD" id="cd16890">
    <property type="entry name" value="lyz_i"/>
    <property type="match status" value="1"/>
</dbReference>
<accession>A0A482V999</accession>
<dbReference type="EC" id="3.2.1.17" evidence="2"/>
<evidence type="ECO:0000256" key="1">
    <source>
        <dbReference type="ARBA" id="ARBA00000632"/>
    </source>
</evidence>
<dbReference type="InterPro" id="IPR008597">
    <property type="entry name" value="Invert_lysozyme"/>
</dbReference>
<dbReference type="Gene3D" id="1.10.530.10">
    <property type="match status" value="2"/>
</dbReference>
<dbReference type="OrthoDB" id="6337871at2759"/>
<evidence type="ECO:0000313" key="8">
    <source>
        <dbReference type="EMBL" id="RZB39669.1"/>
    </source>
</evidence>
<feature type="disulfide bond" evidence="7">
    <location>
        <begin position="83"/>
        <end position="89"/>
    </location>
</feature>
<keyword evidence="9" id="KW-1185">Reference proteome</keyword>
<evidence type="ECO:0000256" key="2">
    <source>
        <dbReference type="ARBA" id="ARBA00012732"/>
    </source>
</evidence>
<proteinExistence type="predicted"/>
<keyword evidence="6" id="KW-0326">Glycosidase</keyword>
<comment type="caution">
    <text evidence="8">The sequence shown here is derived from an EMBL/GenBank/DDBJ whole genome shotgun (WGS) entry which is preliminary data.</text>
</comment>
<feature type="non-terminal residue" evidence="8">
    <location>
        <position position="185"/>
    </location>
</feature>
<dbReference type="Pfam" id="PF05497">
    <property type="entry name" value="Destabilase"/>
    <property type="match status" value="2"/>
</dbReference>
<dbReference type="PANTHER" id="PTHR11195">
    <property type="entry name" value="DESTABILASE-RELATED"/>
    <property type="match status" value="1"/>
</dbReference>